<name>A0ABT0BIM6_9SPHN</name>
<feature type="transmembrane region" description="Helical" evidence="6">
    <location>
        <begin position="73"/>
        <end position="92"/>
    </location>
</feature>
<comment type="caution">
    <text evidence="8">The sequence shown here is derived from an EMBL/GenBank/DDBJ whole genome shotgun (WGS) entry which is preliminary data.</text>
</comment>
<keyword evidence="3 6" id="KW-0812">Transmembrane</keyword>
<keyword evidence="9" id="KW-1185">Reference proteome</keyword>
<dbReference type="InterPro" id="IPR020846">
    <property type="entry name" value="MFS_dom"/>
</dbReference>
<proteinExistence type="predicted"/>
<dbReference type="Gene3D" id="1.20.1250.20">
    <property type="entry name" value="MFS general substrate transporter like domains"/>
    <property type="match status" value="2"/>
</dbReference>
<dbReference type="RefSeq" id="WP_244024194.1">
    <property type="nucleotide sequence ID" value="NZ_JALHLF010000172.1"/>
</dbReference>
<evidence type="ECO:0000256" key="2">
    <source>
        <dbReference type="ARBA" id="ARBA00022475"/>
    </source>
</evidence>
<feature type="transmembrane region" description="Helical" evidence="6">
    <location>
        <begin position="160"/>
        <end position="180"/>
    </location>
</feature>
<organism evidence="8 9">
    <name type="scientific">Novosphingobium organovorum</name>
    <dbReference type="NCBI Taxonomy" id="2930092"/>
    <lineage>
        <taxon>Bacteria</taxon>
        <taxon>Pseudomonadati</taxon>
        <taxon>Pseudomonadota</taxon>
        <taxon>Alphaproteobacteria</taxon>
        <taxon>Sphingomonadales</taxon>
        <taxon>Sphingomonadaceae</taxon>
        <taxon>Novosphingobium</taxon>
    </lineage>
</organism>
<keyword evidence="5 6" id="KW-0472">Membrane</keyword>
<feature type="transmembrane region" description="Helical" evidence="6">
    <location>
        <begin position="136"/>
        <end position="154"/>
    </location>
</feature>
<evidence type="ECO:0000313" key="9">
    <source>
        <dbReference type="Proteomes" id="UP001162881"/>
    </source>
</evidence>
<dbReference type="SUPFAM" id="SSF103473">
    <property type="entry name" value="MFS general substrate transporter"/>
    <property type="match status" value="1"/>
</dbReference>
<evidence type="ECO:0000259" key="7">
    <source>
        <dbReference type="PROSITE" id="PS50850"/>
    </source>
</evidence>
<evidence type="ECO:0000256" key="5">
    <source>
        <dbReference type="ARBA" id="ARBA00023136"/>
    </source>
</evidence>
<accession>A0ABT0BIM6</accession>
<evidence type="ECO:0000256" key="6">
    <source>
        <dbReference type="SAM" id="Phobius"/>
    </source>
</evidence>
<dbReference type="EMBL" id="JALHLF010000172">
    <property type="protein sequence ID" value="MCJ2184917.1"/>
    <property type="molecule type" value="Genomic_DNA"/>
</dbReference>
<keyword evidence="2" id="KW-1003">Cell membrane</keyword>
<evidence type="ECO:0000256" key="4">
    <source>
        <dbReference type="ARBA" id="ARBA00022989"/>
    </source>
</evidence>
<dbReference type="InterPro" id="IPR050189">
    <property type="entry name" value="MFS_Efflux_Transporters"/>
</dbReference>
<feature type="transmembrane region" description="Helical" evidence="6">
    <location>
        <begin position="323"/>
        <end position="347"/>
    </location>
</feature>
<feature type="transmembrane region" description="Helical" evidence="6">
    <location>
        <begin position="353"/>
        <end position="371"/>
    </location>
</feature>
<evidence type="ECO:0000256" key="1">
    <source>
        <dbReference type="ARBA" id="ARBA00004651"/>
    </source>
</evidence>
<evidence type="ECO:0000313" key="8">
    <source>
        <dbReference type="EMBL" id="MCJ2184917.1"/>
    </source>
</evidence>
<dbReference type="Proteomes" id="UP001162881">
    <property type="component" value="Unassembled WGS sequence"/>
</dbReference>
<feature type="domain" description="Major facilitator superfamily (MFS) profile" evidence="7">
    <location>
        <begin position="4"/>
        <end position="377"/>
    </location>
</feature>
<dbReference type="Pfam" id="PF07690">
    <property type="entry name" value="MFS_1"/>
    <property type="match status" value="1"/>
</dbReference>
<keyword evidence="4 6" id="KW-1133">Transmembrane helix</keyword>
<feature type="transmembrane region" description="Helical" evidence="6">
    <location>
        <begin position="201"/>
        <end position="221"/>
    </location>
</feature>
<sequence length="391" mass="39162">MSPALRIGAVGFGLIAVCYGLARFAFGLFLPQIDADLGLGSSVAGIVSGGSFAGYCVAILVSAALTQRFGARAVATLAALVAGIGMAGIALAPNPILLAVSVLVAGASTGLASPPMAAAVVAAVHKDRQDATNTTINAGTSMGVAVSGPIAFAMAGQWRLAFGAFAVLAFALAVAAARHLPQARGQRRVPGTLPRFDSAMLHLVAATFLTGAASTALWSFGSQLVAQRLAWETAASAALWSAIGAGGIAGAMAGKLVARFGLEHVHTTFLAVMALSIFAVGSEWVPASAALAGGSLFGGAYVTLTGVYLIWSVRLLPDRPATGLTIAFLMLAVGQTAGAPLFGWLLAELGSNAASAVFAGIAIVAGSFGKFHRLLPTTRKTEDVSCTVAGP</sequence>
<gene>
    <name evidence="8" type="ORF">MTR62_19830</name>
</gene>
<dbReference type="PANTHER" id="PTHR43124">
    <property type="entry name" value="PURINE EFFLUX PUMP PBUE"/>
    <property type="match status" value="1"/>
</dbReference>
<feature type="transmembrane region" description="Helical" evidence="6">
    <location>
        <begin position="42"/>
        <end position="66"/>
    </location>
</feature>
<protein>
    <submittedName>
        <fullName evidence="8">MFS transporter</fullName>
    </submittedName>
</protein>
<dbReference type="PROSITE" id="PS50850">
    <property type="entry name" value="MFS"/>
    <property type="match status" value="1"/>
</dbReference>
<feature type="transmembrane region" description="Helical" evidence="6">
    <location>
        <begin position="233"/>
        <end position="253"/>
    </location>
</feature>
<evidence type="ECO:0000256" key="3">
    <source>
        <dbReference type="ARBA" id="ARBA00022692"/>
    </source>
</evidence>
<feature type="transmembrane region" description="Helical" evidence="6">
    <location>
        <begin position="98"/>
        <end position="124"/>
    </location>
</feature>
<dbReference type="InterPro" id="IPR011701">
    <property type="entry name" value="MFS"/>
</dbReference>
<dbReference type="PANTHER" id="PTHR43124:SF3">
    <property type="entry name" value="CHLORAMPHENICOL EFFLUX PUMP RV0191"/>
    <property type="match status" value="1"/>
</dbReference>
<feature type="transmembrane region" description="Helical" evidence="6">
    <location>
        <begin position="291"/>
        <end position="311"/>
    </location>
</feature>
<reference evidence="8" key="1">
    <citation type="submission" date="2022-03" db="EMBL/GenBank/DDBJ databases">
        <title>Identification of a novel bacterium isolated from mangrove sediments.</title>
        <authorList>
            <person name="Pan X."/>
        </authorList>
    </citation>
    <scope>NUCLEOTIDE SEQUENCE</scope>
    <source>
        <strain evidence="8">B1949</strain>
    </source>
</reference>
<feature type="transmembrane region" description="Helical" evidence="6">
    <location>
        <begin position="265"/>
        <end position="285"/>
    </location>
</feature>
<dbReference type="InterPro" id="IPR036259">
    <property type="entry name" value="MFS_trans_sf"/>
</dbReference>
<comment type="subcellular location">
    <subcellularLocation>
        <location evidence="1">Cell membrane</location>
        <topology evidence="1">Multi-pass membrane protein</topology>
    </subcellularLocation>
</comment>
<feature type="transmembrane region" description="Helical" evidence="6">
    <location>
        <begin position="7"/>
        <end position="30"/>
    </location>
</feature>